<reference evidence="1" key="2">
    <citation type="journal article" date="2015" name="Fish Shellfish Immunol.">
        <title>Early steps in the European eel (Anguilla anguilla)-Vibrio vulnificus interaction in the gills: Role of the RtxA13 toxin.</title>
        <authorList>
            <person name="Callol A."/>
            <person name="Pajuelo D."/>
            <person name="Ebbesson L."/>
            <person name="Teles M."/>
            <person name="MacKenzie S."/>
            <person name="Amaro C."/>
        </authorList>
    </citation>
    <scope>NUCLEOTIDE SEQUENCE</scope>
</reference>
<protein>
    <submittedName>
        <fullName evidence="1">Uncharacterized protein</fullName>
    </submittedName>
</protein>
<accession>A0A0E9RTB9</accession>
<dbReference type="AlphaFoldDB" id="A0A0E9RTB9"/>
<evidence type="ECO:0000313" key="1">
    <source>
        <dbReference type="EMBL" id="JAH31513.1"/>
    </source>
</evidence>
<organism evidence="1">
    <name type="scientific">Anguilla anguilla</name>
    <name type="common">European freshwater eel</name>
    <name type="synonym">Muraena anguilla</name>
    <dbReference type="NCBI Taxonomy" id="7936"/>
    <lineage>
        <taxon>Eukaryota</taxon>
        <taxon>Metazoa</taxon>
        <taxon>Chordata</taxon>
        <taxon>Craniata</taxon>
        <taxon>Vertebrata</taxon>
        <taxon>Euteleostomi</taxon>
        <taxon>Actinopterygii</taxon>
        <taxon>Neopterygii</taxon>
        <taxon>Teleostei</taxon>
        <taxon>Anguilliformes</taxon>
        <taxon>Anguillidae</taxon>
        <taxon>Anguilla</taxon>
    </lineage>
</organism>
<reference evidence="1" key="1">
    <citation type="submission" date="2014-11" db="EMBL/GenBank/DDBJ databases">
        <authorList>
            <person name="Amaro Gonzalez C."/>
        </authorList>
    </citation>
    <scope>NUCLEOTIDE SEQUENCE</scope>
</reference>
<dbReference type="EMBL" id="GBXM01077064">
    <property type="protein sequence ID" value="JAH31513.1"/>
    <property type="molecule type" value="Transcribed_RNA"/>
</dbReference>
<proteinExistence type="predicted"/>
<dbReference type="EMBL" id="GBXM01082929">
    <property type="protein sequence ID" value="JAH25648.1"/>
    <property type="molecule type" value="Transcribed_RNA"/>
</dbReference>
<sequence>MTPALQFQFPGDPLSGNKSCDVCETLDILRKHTTYIPHAHIQTTPWNKRCAVPFQTGSFNTGHFKPAIQFKVRTSDLEFNDTN</sequence>
<name>A0A0E9RTB9_ANGAN</name>